<organism evidence="1 2">
    <name type="scientific">Mucilaginibacter gracilis</name>
    <dbReference type="NCBI Taxonomy" id="423350"/>
    <lineage>
        <taxon>Bacteria</taxon>
        <taxon>Pseudomonadati</taxon>
        <taxon>Bacteroidota</taxon>
        <taxon>Sphingobacteriia</taxon>
        <taxon>Sphingobacteriales</taxon>
        <taxon>Sphingobacteriaceae</taxon>
        <taxon>Mucilaginibacter</taxon>
    </lineage>
</organism>
<name>A0A495J437_9SPHI</name>
<dbReference type="AlphaFoldDB" id="A0A495J437"/>
<dbReference type="Proteomes" id="UP000268007">
    <property type="component" value="Unassembled WGS sequence"/>
</dbReference>
<comment type="caution">
    <text evidence="1">The sequence shown here is derived from an EMBL/GenBank/DDBJ whole genome shotgun (WGS) entry which is preliminary data.</text>
</comment>
<gene>
    <name evidence="1" type="ORF">BDD43_3558</name>
</gene>
<dbReference type="EMBL" id="RBKU01000001">
    <property type="protein sequence ID" value="RKR83352.1"/>
    <property type="molecule type" value="Genomic_DNA"/>
</dbReference>
<accession>A0A495J437</accession>
<dbReference type="RefSeq" id="WP_121198864.1">
    <property type="nucleotide sequence ID" value="NZ_RBKU01000001.1"/>
</dbReference>
<evidence type="ECO:0000313" key="2">
    <source>
        <dbReference type="Proteomes" id="UP000268007"/>
    </source>
</evidence>
<reference evidence="1 2" key="1">
    <citation type="submission" date="2018-10" db="EMBL/GenBank/DDBJ databases">
        <title>Genomic Encyclopedia of Archaeal and Bacterial Type Strains, Phase II (KMG-II): from individual species to whole genera.</title>
        <authorList>
            <person name="Goeker M."/>
        </authorList>
    </citation>
    <scope>NUCLEOTIDE SEQUENCE [LARGE SCALE GENOMIC DNA]</scope>
    <source>
        <strain evidence="1 2">DSM 18602</strain>
    </source>
</reference>
<keyword evidence="2" id="KW-1185">Reference proteome</keyword>
<protein>
    <submittedName>
        <fullName evidence="1">Uncharacterized protein</fullName>
    </submittedName>
</protein>
<sequence>MKNQPVSLENLQKYFDELQASLLYWQLEGPGLKPVYDWDRMQIREYMRDLYRFAHECLYMRLRIDAPVHSVYQFQETCWLTRPELIKLTGDLLNLCDLSLIWSYRDTTAQEDILLRDLEQLNSQLIGAQYGQSAFEETIDVRDIRFDIE</sequence>
<dbReference type="OrthoDB" id="9912812at2"/>
<proteinExistence type="predicted"/>
<evidence type="ECO:0000313" key="1">
    <source>
        <dbReference type="EMBL" id="RKR83352.1"/>
    </source>
</evidence>